<gene>
    <name evidence="2" type="ORF">P7K49_006912</name>
</gene>
<organism evidence="2 3">
    <name type="scientific">Saguinus oedipus</name>
    <name type="common">Cotton-top tamarin</name>
    <name type="synonym">Oedipomidas oedipus</name>
    <dbReference type="NCBI Taxonomy" id="9490"/>
    <lineage>
        <taxon>Eukaryota</taxon>
        <taxon>Metazoa</taxon>
        <taxon>Chordata</taxon>
        <taxon>Craniata</taxon>
        <taxon>Vertebrata</taxon>
        <taxon>Euteleostomi</taxon>
        <taxon>Mammalia</taxon>
        <taxon>Eutheria</taxon>
        <taxon>Euarchontoglires</taxon>
        <taxon>Primates</taxon>
        <taxon>Haplorrhini</taxon>
        <taxon>Platyrrhini</taxon>
        <taxon>Cebidae</taxon>
        <taxon>Callitrichinae</taxon>
        <taxon>Saguinus</taxon>
    </lineage>
</organism>
<evidence type="ECO:0000256" key="1">
    <source>
        <dbReference type="SAM" id="MobiDB-lite"/>
    </source>
</evidence>
<accession>A0ABQ9W4K3</accession>
<dbReference type="EMBL" id="JASSZA010000003">
    <property type="protein sequence ID" value="KAK2116286.1"/>
    <property type="molecule type" value="Genomic_DNA"/>
</dbReference>
<evidence type="ECO:0000313" key="3">
    <source>
        <dbReference type="Proteomes" id="UP001266305"/>
    </source>
</evidence>
<keyword evidence="3" id="KW-1185">Reference proteome</keyword>
<name>A0ABQ9W4K3_SAGOE</name>
<feature type="region of interest" description="Disordered" evidence="1">
    <location>
        <begin position="45"/>
        <end position="108"/>
    </location>
</feature>
<evidence type="ECO:0000313" key="2">
    <source>
        <dbReference type="EMBL" id="KAK2116286.1"/>
    </source>
</evidence>
<proteinExistence type="predicted"/>
<feature type="compositionally biased region" description="Polar residues" evidence="1">
    <location>
        <begin position="69"/>
        <end position="85"/>
    </location>
</feature>
<comment type="caution">
    <text evidence="2">The sequence shown here is derived from an EMBL/GenBank/DDBJ whole genome shotgun (WGS) entry which is preliminary data.</text>
</comment>
<protein>
    <submittedName>
        <fullName evidence="2">Uncharacterized protein</fullName>
    </submittedName>
</protein>
<sequence length="176" mass="19323">MPAGTVPLLSAQCRRLADGGSRRPPTDHSRPFRAHRAWTRHFAGTHHPAVPSRSPNPLPAGPFRGCSTRAATRLTSSAGSRTLTTGAPGARAPRTSSNRNRNRRGSGTFLPQPISALLCYGSPLGPKRPVRAKARKSKNPGWFVPWRNWCNGIPLTEIRIQHKYNSIQNKNKNPEN</sequence>
<reference evidence="2 3" key="1">
    <citation type="submission" date="2023-05" db="EMBL/GenBank/DDBJ databases">
        <title>B98-5 Cell Line De Novo Hybrid Assembly: An Optical Mapping Approach.</title>
        <authorList>
            <person name="Kananen K."/>
            <person name="Auerbach J.A."/>
            <person name="Kautto E."/>
            <person name="Blachly J.S."/>
        </authorList>
    </citation>
    <scope>NUCLEOTIDE SEQUENCE [LARGE SCALE GENOMIC DNA]</scope>
    <source>
        <strain evidence="2">B95-8</strain>
        <tissue evidence="2">Cell line</tissue>
    </source>
</reference>
<dbReference type="Proteomes" id="UP001266305">
    <property type="component" value="Unassembled WGS sequence"/>
</dbReference>